<accession>A0A7W7VE51</accession>
<organism evidence="1 2">
    <name type="scientific">Actinophytocola algeriensis</name>
    <dbReference type="NCBI Taxonomy" id="1768010"/>
    <lineage>
        <taxon>Bacteria</taxon>
        <taxon>Bacillati</taxon>
        <taxon>Actinomycetota</taxon>
        <taxon>Actinomycetes</taxon>
        <taxon>Pseudonocardiales</taxon>
        <taxon>Pseudonocardiaceae</taxon>
    </lineage>
</organism>
<reference evidence="1 2" key="1">
    <citation type="submission" date="2020-08" db="EMBL/GenBank/DDBJ databases">
        <title>Genomic Encyclopedia of Type Strains, Phase III (KMG-III): the genomes of soil and plant-associated and newly described type strains.</title>
        <authorList>
            <person name="Whitman W."/>
        </authorList>
    </citation>
    <scope>NUCLEOTIDE SEQUENCE [LARGE SCALE GENOMIC DNA]</scope>
    <source>
        <strain evidence="1 2">CECT 8960</strain>
    </source>
</reference>
<dbReference type="RefSeq" id="WP_184810927.1">
    <property type="nucleotide sequence ID" value="NZ_JACHJQ010000003.1"/>
</dbReference>
<gene>
    <name evidence="1" type="ORF">FHR82_002984</name>
</gene>
<dbReference type="Proteomes" id="UP000520767">
    <property type="component" value="Unassembled WGS sequence"/>
</dbReference>
<proteinExistence type="predicted"/>
<dbReference type="PROSITE" id="PS51257">
    <property type="entry name" value="PROKAR_LIPOPROTEIN"/>
    <property type="match status" value="1"/>
</dbReference>
<sequence>MRRLAGTLALLLSLTAGCRGDSAPAPGGGVDQQVGDIESTLDAVESEMAGD</sequence>
<comment type="caution">
    <text evidence="1">The sequence shown here is derived from an EMBL/GenBank/DDBJ whole genome shotgun (WGS) entry which is preliminary data.</text>
</comment>
<dbReference type="AlphaFoldDB" id="A0A7W7VE51"/>
<name>A0A7W7VE51_9PSEU</name>
<dbReference type="EMBL" id="JACHJQ010000003">
    <property type="protein sequence ID" value="MBB4906764.1"/>
    <property type="molecule type" value="Genomic_DNA"/>
</dbReference>
<keyword evidence="2" id="KW-1185">Reference proteome</keyword>
<protein>
    <submittedName>
        <fullName evidence="1">Uncharacterized protein</fullName>
    </submittedName>
</protein>
<evidence type="ECO:0000313" key="2">
    <source>
        <dbReference type="Proteomes" id="UP000520767"/>
    </source>
</evidence>
<evidence type="ECO:0000313" key="1">
    <source>
        <dbReference type="EMBL" id="MBB4906764.1"/>
    </source>
</evidence>